<dbReference type="Pfam" id="PF13280">
    <property type="entry name" value="WYL"/>
    <property type="match status" value="1"/>
</dbReference>
<evidence type="ECO:0000313" key="3">
    <source>
        <dbReference type="Proteomes" id="UP000667802"/>
    </source>
</evidence>
<name>A0AAP5M328_9CYAN</name>
<gene>
    <name evidence="2" type="ORF">G7B40_001930</name>
</gene>
<dbReference type="EMBL" id="JAALHA020000001">
    <property type="protein sequence ID" value="MDR9893346.1"/>
    <property type="molecule type" value="Genomic_DNA"/>
</dbReference>
<keyword evidence="3" id="KW-1185">Reference proteome</keyword>
<dbReference type="InterPro" id="IPR023816">
    <property type="entry name" value="CRISPR-assoc_CYA0889"/>
</dbReference>
<dbReference type="InterPro" id="IPR026881">
    <property type="entry name" value="WYL_dom"/>
</dbReference>
<evidence type="ECO:0000259" key="1">
    <source>
        <dbReference type="Pfam" id="PF13280"/>
    </source>
</evidence>
<feature type="domain" description="WYL" evidence="1">
    <location>
        <begin position="274"/>
        <end position="329"/>
    </location>
</feature>
<sequence>MAEDFHLPPTPQILQWLAAGQLANRLVRSLRLWVLINKLYGSHDWANQLPEVFTYSQLRDRLFAYRHPKSDKLNAQEIIAQCSDNNCICHQTFSAIVFESSFQLTIDKWQQSMHRLTQMTAEQLHQILQQHPFATVNRSLRDDLKHLVQQGWLQIIETGKYSCVSRDDLPTLSEEIATQTSTEISLACLDPAQTSELLHALESISFVQPNLSFIINKLWEQIGDSSTSRKLYAKDPEQRIFLHLDYILSQQMQDRVDNYQEQIEQLWRQPRGGVVQFEYWIAATEKKVKVTVYPVCLHYLRRAKYLSAYGIDPNGNVAWHNYRLDRIESDRLKVLAWGDPLVPKELKQMYHTGTLPTPEHIDTELKAAWGFNFYFKKELLILRFPADFAKWYVNDTTRHQTFRSVTYDELPELITRNISSRQERQRLLKIINQCSRDDAYYVAWIRTGDINVIMRLREWRPKGEVIAPLSIRQQMKTEVMQELTHYQP</sequence>
<dbReference type="RefSeq" id="WP_208339496.1">
    <property type="nucleotide sequence ID" value="NZ_CAWQFN010000550.1"/>
</dbReference>
<protein>
    <submittedName>
        <fullName evidence="2">TIGR03985 family CRISPR-associated protein</fullName>
    </submittedName>
</protein>
<dbReference type="NCBIfam" id="TIGR03985">
    <property type="entry name" value="TIGR03985 family CRISPR-associated protein"/>
    <property type="match status" value="1"/>
</dbReference>
<comment type="caution">
    <text evidence="2">The sequence shown here is derived from an EMBL/GenBank/DDBJ whole genome shotgun (WGS) entry which is preliminary data.</text>
</comment>
<evidence type="ECO:0000313" key="2">
    <source>
        <dbReference type="EMBL" id="MDR9893346.1"/>
    </source>
</evidence>
<proteinExistence type="predicted"/>
<dbReference type="AlphaFoldDB" id="A0AAP5M328"/>
<dbReference type="Proteomes" id="UP000667802">
    <property type="component" value="Unassembled WGS sequence"/>
</dbReference>
<organism evidence="2 3">
    <name type="scientific">Aetokthonos hydrillicola Thurmond2011</name>
    <dbReference type="NCBI Taxonomy" id="2712845"/>
    <lineage>
        <taxon>Bacteria</taxon>
        <taxon>Bacillati</taxon>
        <taxon>Cyanobacteriota</taxon>
        <taxon>Cyanophyceae</taxon>
        <taxon>Nostocales</taxon>
        <taxon>Hapalosiphonaceae</taxon>
        <taxon>Aetokthonos</taxon>
    </lineage>
</organism>
<reference evidence="3" key="1">
    <citation type="journal article" date="2021" name="Science">
        <title>Hunting the eagle killer: A cyanobacterial neurotoxin causes vacuolar myelinopathy.</title>
        <authorList>
            <person name="Breinlinger S."/>
            <person name="Phillips T.J."/>
            <person name="Haram B.N."/>
            <person name="Mares J."/>
            <person name="Martinez Yerena J.A."/>
            <person name="Hrouzek P."/>
            <person name="Sobotka R."/>
            <person name="Henderson W.M."/>
            <person name="Schmieder P."/>
            <person name="Williams S.M."/>
            <person name="Lauderdale J.D."/>
            <person name="Wilde H.D."/>
            <person name="Gerrin W."/>
            <person name="Kust A."/>
            <person name="Washington J.W."/>
            <person name="Wagner C."/>
            <person name="Geier B."/>
            <person name="Liebeke M."/>
            <person name="Enke H."/>
            <person name="Niedermeyer T.H.J."/>
            <person name="Wilde S.B."/>
        </authorList>
    </citation>
    <scope>NUCLEOTIDE SEQUENCE [LARGE SCALE GENOMIC DNA]</scope>
    <source>
        <strain evidence="3">Thurmond2011</strain>
    </source>
</reference>
<accession>A0AAP5M328</accession>